<proteinExistence type="predicted"/>
<dbReference type="Gene3D" id="1.10.10.60">
    <property type="entry name" value="Homeodomain-like"/>
    <property type="match status" value="1"/>
</dbReference>
<evidence type="ECO:0000256" key="2">
    <source>
        <dbReference type="ARBA" id="ARBA00023125"/>
    </source>
</evidence>
<accession>A0ABV2CZC8</accession>
<evidence type="ECO:0000259" key="4">
    <source>
        <dbReference type="PROSITE" id="PS01124"/>
    </source>
</evidence>
<evidence type="ECO:0000256" key="3">
    <source>
        <dbReference type="ARBA" id="ARBA00023163"/>
    </source>
</evidence>
<evidence type="ECO:0000313" key="5">
    <source>
        <dbReference type="EMBL" id="MET1754966.1"/>
    </source>
</evidence>
<name>A0ABV2CZC8_9SPHN</name>
<dbReference type="Pfam" id="PF20240">
    <property type="entry name" value="DUF6597"/>
    <property type="match status" value="1"/>
</dbReference>
<feature type="domain" description="HTH araC/xylS-type" evidence="4">
    <location>
        <begin position="142"/>
        <end position="251"/>
    </location>
</feature>
<reference evidence="5 6" key="1">
    <citation type="submission" date="2024-07" db="EMBL/GenBank/DDBJ databases">
        <title>Novosphingobium kalidii RD2P27.</title>
        <authorList>
            <person name="Sun J.-Q."/>
        </authorList>
    </citation>
    <scope>NUCLEOTIDE SEQUENCE [LARGE SCALE GENOMIC DNA]</scope>
    <source>
        <strain evidence="5 6">RD2P27</strain>
    </source>
</reference>
<dbReference type="InterPro" id="IPR046532">
    <property type="entry name" value="DUF6597"/>
</dbReference>
<dbReference type="EMBL" id="JBEWLY010000008">
    <property type="protein sequence ID" value="MET1754966.1"/>
    <property type="molecule type" value="Genomic_DNA"/>
</dbReference>
<dbReference type="PROSITE" id="PS01124">
    <property type="entry name" value="HTH_ARAC_FAMILY_2"/>
    <property type="match status" value="1"/>
</dbReference>
<evidence type="ECO:0000313" key="6">
    <source>
        <dbReference type="Proteomes" id="UP001548713"/>
    </source>
</evidence>
<gene>
    <name evidence="5" type="ORF">ABVV53_05765</name>
</gene>
<dbReference type="InterPro" id="IPR018060">
    <property type="entry name" value="HTH_AraC"/>
</dbReference>
<dbReference type="RefSeq" id="WP_353983415.1">
    <property type="nucleotide sequence ID" value="NZ_JBEWLY010000008.1"/>
</dbReference>
<dbReference type="PANTHER" id="PTHR46796:SF15">
    <property type="entry name" value="BLL1074 PROTEIN"/>
    <property type="match status" value="1"/>
</dbReference>
<dbReference type="InterPro" id="IPR050204">
    <property type="entry name" value="AraC_XylS_family_regulators"/>
</dbReference>
<keyword evidence="2" id="KW-0238">DNA-binding</keyword>
<dbReference type="PANTHER" id="PTHR46796">
    <property type="entry name" value="HTH-TYPE TRANSCRIPTIONAL ACTIVATOR RHAS-RELATED"/>
    <property type="match status" value="1"/>
</dbReference>
<dbReference type="Pfam" id="PF12833">
    <property type="entry name" value="HTH_18"/>
    <property type="match status" value="1"/>
</dbReference>
<keyword evidence="3" id="KW-0804">Transcription</keyword>
<evidence type="ECO:0000256" key="1">
    <source>
        <dbReference type="ARBA" id="ARBA00023015"/>
    </source>
</evidence>
<keyword evidence="1" id="KW-0805">Transcription regulation</keyword>
<dbReference type="SMART" id="SM00342">
    <property type="entry name" value="HTH_ARAC"/>
    <property type="match status" value="1"/>
</dbReference>
<organism evidence="5 6">
    <name type="scientific">Novosphingobium kalidii</name>
    <dbReference type="NCBI Taxonomy" id="3230299"/>
    <lineage>
        <taxon>Bacteria</taxon>
        <taxon>Pseudomonadati</taxon>
        <taxon>Pseudomonadota</taxon>
        <taxon>Alphaproteobacteria</taxon>
        <taxon>Sphingomonadales</taxon>
        <taxon>Sphingomonadaceae</taxon>
        <taxon>Novosphingobium</taxon>
    </lineage>
</organism>
<dbReference type="Proteomes" id="UP001548713">
    <property type="component" value="Unassembled WGS sequence"/>
</dbReference>
<comment type="caution">
    <text evidence="5">The sequence shown here is derived from an EMBL/GenBank/DDBJ whole genome shotgun (WGS) entry which is preliminary data.</text>
</comment>
<keyword evidence="6" id="KW-1185">Reference proteome</keyword>
<sequence>MPLPYDYRETSHPRDDRSAAEAVWRFFADRECTHRVLPDGRCDIILRFRSDGMRPSGMITPMVTGPATRFHMAPIAAGTSYVGVRLRPGTARGVLGMDLGMIANRSLVGDAALTAVPELGTLCAPAENVDELADRLLAFVAERVSGLMVDALSEDLIDTLHVTGGRLPIADIANLHTVDVRTVRRRISCATGLTPKQMAMVVQFHRALRLRFHHGLDVASTAIEAGYADQAHMSRVFRLMGGVSPARLPDLVLAGFSI</sequence>
<protein>
    <submittedName>
        <fullName evidence="5">Helix-turn-helix domain-containing protein</fullName>
    </submittedName>
</protein>